<accession>A0A645GVS3</accession>
<evidence type="ECO:0000259" key="2">
    <source>
        <dbReference type="Pfam" id="PF09349"/>
    </source>
</evidence>
<sequence length="69" mass="7629">MPWVVCLANLASRDQLVGDGWHRVASSPTRELVTAITEIGHIADARFDALVADANPIRSAWARKFEQLN</sequence>
<organism evidence="3">
    <name type="scientific">bioreactor metagenome</name>
    <dbReference type="NCBI Taxonomy" id="1076179"/>
    <lineage>
        <taxon>unclassified sequences</taxon>
        <taxon>metagenomes</taxon>
        <taxon>ecological metagenomes</taxon>
    </lineage>
</organism>
<dbReference type="Pfam" id="PF09349">
    <property type="entry name" value="OHCU_decarbox"/>
    <property type="match status" value="1"/>
</dbReference>
<gene>
    <name evidence="3" type="ORF">SDC9_177921</name>
</gene>
<dbReference type="InterPro" id="IPR018020">
    <property type="entry name" value="OHCU_decarboxylase"/>
</dbReference>
<dbReference type="InterPro" id="IPR036778">
    <property type="entry name" value="OHCU_decarboxylase_sf"/>
</dbReference>
<comment type="caution">
    <text evidence="3">The sequence shown here is derived from an EMBL/GenBank/DDBJ whole genome shotgun (WGS) entry which is preliminary data.</text>
</comment>
<name>A0A645GVS3_9ZZZZ</name>
<evidence type="ECO:0000313" key="3">
    <source>
        <dbReference type="EMBL" id="MPN30450.1"/>
    </source>
</evidence>
<proteinExistence type="predicted"/>
<evidence type="ECO:0000256" key="1">
    <source>
        <dbReference type="ARBA" id="ARBA00022631"/>
    </source>
</evidence>
<reference evidence="3" key="1">
    <citation type="submission" date="2019-08" db="EMBL/GenBank/DDBJ databases">
        <authorList>
            <person name="Kucharzyk K."/>
            <person name="Murdoch R.W."/>
            <person name="Higgins S."/>
            <person name="Loffler F."/>
        </authorList>
    </citation>
    <scope>NUCLEOTIDE SEQUENCE</scope>
</reference>
<dbReference type="SUPFAM" id="SSF158694">
    <property type="entry name" value="UraD-Like"/>
    <property type="match status" value="1"/>
</dbReference>
<dbReference type="GO" id="GO:0006144">
    <property type="term" value="P:purine nucleobase metabolic process"/>
    <property type="evidence" value="ECO:0007669"/>
    <property type="project" value="UniProtKB-KW"/>
</dbReference>
<dbReference type="AlphaFoldDB" id="A0A645GVS3"/>
<feature type="domain" description="Oxo-4-hydroxy-4-carboxy-5-ureidoimidazoline decarboxylase" evidence="2">
    <location>
        <begin position="1"/>
        <end position="47"/>
    </location>
</feature>
<dbReference type="EMBL" id="VSSQ01081565">
    <property type="protein sequence ID" value="MPN30450.1"/>
    <property type="molecule type" value="Genomic_DNA"/>
</dbReference>
<protein>
    <recommendedName>
        <fullName evidence="2">Oxo-4-hydroxy-4-carboxy-5-ureidoimidazoline decarboxylase domain-containing protein</fullName>
    </recommendedName>
</protein>
<keyword evidence="1" id="KW-0659">Purine metabolism</keyword>